<dbReference type="Proteomes" id="UP000028545">
    <property type="component" value="Unassembled WGS sequence"/>
</dbReference>
<protein>
    <submittedName>
        <fullName evidence="2">Uncharacterized protein</fullName>
    </submittedName>
</protein>
<organism evidence="2 3">
    <name type="scientific">Pseudallescheria apiosperma</name>
    <name type="common">Scedosporium apiospermum</name>
    <dbReference type="NCBI Taxonomy" id="563466"/>
    <lineage>
        <taxon>Eukaryota</taxon>
        <taxon>Fungi</taxon>
        <taxon>Dikarya</taxon>
        <taxon>Ascomycota</taxon>
        <taxon>Pezizomycotina</taxon>
        <taxon>Sordariomycetes</taxon>
        <taxon>Hypocreomycetidae</taxon>
        <taxon>Microascales</taxon>
        <taxon>Microascaceae</taxon>
        <taxon>Scedosporium</taxon>
    </lineage>
</organism>
<dbReference type="EMBL" id="JOWA01000165">
    <property type="protein sequence ID" value="KEZ38916.1"/>
    <property type="molecule type" value="Genomic_DNA"/>
</dbReference>
<proteinExistence type="predicted"/>
<dbReference type="AlphaFoldDB" id="A0A084FV04"/>
<dbReference type="GeneID" id="27719424"/>
<evidence type="ECO:0000313" key="2">
    <source>
        <dbReference type="EMBL" id="KEZ38916.1"/>
    </source>
</evidence>
<feature type="region of interest" description="Disordered" evidence="1">
    <location>
        <begin position="1"/>
        <end position="21"/>
    </location>
</feature>
<comment type="caution">
    <text evidence="2">The sequence shown here is derived from an EMBL/GenBank/DDBJ whole genome shotgun (WGS) entry which is preliminary data.</text>
</comment>
<dbReference type="VEuPathDB" id="FungiDB:SAPIO_CDS10247"/>
<evidence type="ECO:0000256" key="1">
    <source>
        <dbReference type="SAM" id="MobiDB-lite"/>
    </source>
</evidence>
<feature type="region of interest" description="Disordered" evidence="1">
    <location>
        <begin position="80"/>
        <end position="142"/>
    </location>
</feature>
<keyword evidence="3" id="KW-1185">Reference proteome</keyword>
<dbReference type="KEGG" id="sapo:SAPIO_CDS10247"/>
<dbReference type="HOGENOM" id="CLU_492706_0_0_1"/>
<accession>A0A084FV04</accession>
<reference evidence="2 3" key="1">
    <citation type="journal article" date="2014" name="Genome Announc.">
        <title>Draft genome sequence of the pathogenic fungus Scedosporium apiospermum.</title>
        <authorList>
            <person name="Vandeputte P."/>
            <person name="Ghamrawi S."/>
            <person name="Rechenmann M."/>
            <person name="Iltis A."/>
            <person name="Giraud S."/>
            <person name="Fleury M."/>
            <person name="Thornton C."/>
            <person name="Delhaes L."/>
            <person name="Meyer W."/>
            <person name="Papon N."/>
            <person name="Bouchara J.P."/>
        </authorList>
    </citation>
    <scope>NUCLEOTIDE SEQUENCE [LARGE SCALE GENOMIC DNA]</scope>
    <source>
        <strain evidence="2 3">IHEM 14462</strain>
    </source>
</reference>
<sequence>MSNLPHQPDGPEDPSPSFPPGTVCIIALDRRPYPISPDTMLNHTTDLVRKSADGLRARGLRLEGDEDIRAVGNILFAGYQQSSMPSTPPDTQVNDGPNANAAATVDSDPAPTAPVSGTARPQDRRNASVADPLGLKSRRANPDFKPEDWTEIFPRFAVLLIQQFNVGVWGEAAAMAAVVILYQDIPPEQWCSWGQWRTQFTNRELYFSKEGNNRDYIEWCIERGRFPLNPARACRYLGENNPGAIYGSTSEKILTDRFKRGDFDFLDNLSDVPVRRRGNNAPVNAHQADAANGPVEAEDSLFVSAGDGSDVVDTADPDQTATEVDADGNSPLGEDADLTFGGFVNSDLDSATNQNAPDVPHDINHPIPAAAPLEMANSFVTAEDVSLNGGNFTPTPELWAEDFDEGDFNLDSATGRIVTDLVQDASFIPELTPAGMGDSSFMTHNRPPFIQGQAAGGEVGYGTVSNVAANRNTGLDNDPFRNGPVTDFVASNMYPASGYSSMYDDYADALQTTGQFGQHDSTSNAEDHMMTDVPIDPAILEEYNRRVSEGNNQ</sequence>
<gene>
    <name evidence="2" type="ORF">SAPIO_CDS10247</name>
</gene>
<name>A0A084FV04_PSEDA</name>
<evidence type="ECO:0000313" key="3">
    <source>
        <dbReference type="Proteomes" id="UP000028545"/>
    </source>
</evidence>
<dbReference type="RefSeq" id="XP_016638715.1">
    <property type="nucleotide sequence ID" value="XM_016783868.1"/>
</dbReference>
<feature type="compositionally biased region" description="Polar residues" evidence="1">
    <location>
        <begin position="80"/>
        <end position="97"/>
    </location>
</feature>